<dbReference type="RefSeq" id="WP_101753652.1">
    <property type="nucleotide sequence ID" value="NZ_CP025430.1"/>
</dbReference>
<dbReference type="PANTHER" id="PTHR43130">
    <property type="entry name" value="ARAC-FAMILY TRANSCRIPTIONAL REGULATOR"/>
    <property type="match status" value="1"/>
</dbReference>
<dbReference type="GO" id="GO:0003700">
    <property type="term" value="F:DNA-binding transcription factor activity"/>
    <property type="evidence" value="ECO:0007669"/>
    <property type="project" value="InterPro"/>
</dbReference>
<name>A0A2H5F290_9RHOB</name>
<dbReference type="PANTHER" id="PTHR43130:SF3">
    <property type="entry name" value="HTH-TYPE TRANSCRIPTIONAL REGULATOR RV1931C"/>
    <property type="match status" value="1"/>
</dbReference>
<proteinExistence type="predicted"/>
<evidence type="ECO:0000313" key="4">
    <source>
        <dbReference type="EMBL" id="AUH65679.1"/>
    </source>
</evidence>
<dbReference type="InterPro" id="IPR029062">
    <property type="entry name" value="Class_I_gatase-like"/>
</dbReference>
<dbReference type="InterPro" id="IPR052158">
    <property type="entry name" value="INH-QAR"/>
</dbReference>
<dbReference type="KEGG" id="pzh:CX676_17235"/>
<dbReference type="Pfam" id="PF01965">
    <property type="entry name" value="DJ-1_PfpI"/>
    <property type="match status" value="1"/>
</dbReference>
<feature type="domain" description="HTH araC/xylS-type" evidence="3">
    <location>
        <begin position="212"/>
        <end position="310"/>
    </location>
</feature>
<dbReference type="InterPro" id="IPR018060">
    <property type="entry name" value="HTH_AraC"/>
</dbReference>
<organism evidence="4 5">
    <name type="scientific">Paracoccus zhejiangensis</name>
    <dbReference type="NCBI Taxonomy" id="1077935"/>
    <lineage>
        <taxon>Bacteria</taxon>
        <taxon>Pseudomonadati</taxon>
        <taxon>Pseudomonadota</taxon>
        <taxon>Alphaproteobacteria</taxon>
        <taxon>Rhodobacterales</taxon>
        <taxon>Paracoccaceae</taxon>
        <taxon>Paracoccus</taxon>
    </lineage>
</organism>
<keyword evidence="1" id="KW-0805">Transcription regulation</keyword>
<dbReference type="GO" id="GO:0043565">
    <property type="term" value="F:sequence-specific DNA binding"/>
    <property type="evidence" value="ECO:0007669"/>
    <property type="project" value="InterPro"/>
</dbReference>
<evidence type="ECO:0000256" key="1">
    <source>
        <dbReference type="ARBA" id="ARBA00023015"/>
    </source>
</evidence>
<dbReference type="Gene3D" id="3.40.50.880">
    <property type="match status" value="1"/>
</dbReference>
<dbReference type="AlphaFoldDB" id="A0A2H5F290"/>
<dbReference type="InterPro" id="IPR002818">
    <property type="entry name" value="DJ-1/PfpI"/>
</dbReference>
<dbReference type="Pfam" id="PF12833">
    <property type="entry name" value="HTH_18"/>
    <property type="match status" value="1"/>
</dbReference>
<protein>
    <submittedName>
        <fullName evidence="4">GlxA family transcriptional regulator</fullName>
    </submittedName>
</protein>
<sequence length="313" mass="34034">MTPLAVSVLIHDGFSNMVLACLLEPLRALRDQMAHPVSWQVFSPDGAAVESSSGLRVSPDGPAARIEACDLLVVISGYGFRAHAEGPGRRVLAQAVRRARMVVGADTAAWLLADLGLLDCARATIHWQVLGDLAQDFPQIRVSHDRFVADGTVWTCGGASTALDLILHFIQSRYGPAAAFDVSTMFLHDASRQREMQRGPALLGGRGSDALRAVLNLMAGHVESPLPLDRLARQAGLSERSLNRLFRHELQMAPGRYYRLLRLSRARDLAVETDLSLQEIALRAGFETVPSLCRAFKQAFGYSIGKVRAGSVE</sequence>
<dbReference type="EMBL" id="CP025430">
    <property type="protein sequence ID" value="AUH65679.1"/>
    <property type="molecule type" value="Genomic_DNA"/>
</dbReference>
<reference evidence="4 5" key="1">
    <citation type="journal article" date="2013" name="Antonie Van Leeuwenhoek">
        <title>Paracoccus zhejiangensis sp. nov., isolated from activated sludge in wastewater-treatment system.</title>
        <authorList>
            <person name="Wu Z.G."/>
            <person name="Zhang D.F."/>
            <person name="Liu Y.L."/>
            <person name="Wang F."/>
            <person name="Jiang X."/>
            <person name="Li C."/>
            <person name="Li S.P."/>
            <person name="Hong Q."/>
            <person name="Li W.J."/>
        </authorList>
    </citation>
    <scope>NUCLEOTIDE SEQUENCE [LARGE SCALE GENOMIC DNA]</scope>
    <source>
        <strain evidence="4 5">J6</strain>
    </source>
</reference>
<accession>A0A2H5F290</accession>
<dbReference type="Gene3D" id="1.10.10.60">
    <property type="entry name" value="Homeodomain-like"/>
    <property type="match status" value="1"/>
</dbReference>
<dbReference type="InterPro" id="IPR009057">
    <property type="entry name" value="Homeodomain-like_sf"/>
</dbReference>
<evidence type="ECO:0000256" key="2">
    <source>
        <dbReference type="ARBA" id="ARBA00023163"/>
    </source>
</evidence>
<evidence type="ECO:0000313" key="5">
    <source>
        <dbReference type="Proteomes" id="UP000234530"/>
    </source>
</evidence>
<dbReference type="Proteomes" id="UP000234530">
    <property type="component" value="Chromosome"/>
</dbReference>
<keyword evidence="2" id="KW-0804">Transcription</keyword>
<gene>
    <name evidence="4" type="ORF">CX676_17235</name>
</gene>
<dbReference type="PROSITE" id="PS01124">
    <property type="entry name" value="HTH_ARAC_FAMILY_2"/>
    <property type="match status" value="1"/>
</dbReference>
<dbReference type="SUPFAM" id="SSF52317">
    <property type="entry name" value="Class I glutamine amidotransferase-like"/>
    <property type="match status" value="1"/>
</dbReference>
<dbReference type="CDD" id="cd03136">
    <property type="entry name" value="GATase1_AraC_ArgR_like"/>
    <property type="match status" value="1"/>
</dbReference>
<dbReference type="SUPFAM" id="SSF46689">
    <property type="entry name" value="Homeodomain-like"/>
    <property type="match status" value="2"/>
</dbReference>
<evidence type="ECO:0000259" key="3">
    <source>
        <dbReference type="PROSITE" id="PS01124"/>
    </source>
</evidence>
<dbReference type="OrthoDB" id="9793400at2"/>
<keyword evidence="5" id="KW-1185">Reference proteome</keyword>
<dbReference type="SMART" id="SM00342">
    <property type="entry name" value="HTH_ARAC"/>
    <property type="match status" value="1"/>
</dbReference>